<dbReference type="STRING" id="28066.RF819_19735"/>
<evidence type="ECO:0000313" key="2">
    <source>
        <dbReference type="Proteomes" id="UP000190750"/>
    </source>
</evidence>
<dbReference type="OrthoDB" id="8913124at2"/>
<sequence>MTDTVLYPSRLAQDANSVSDALRELGTAARRLLAAVFTSVLRIRPASQMTTAQQEADKLRAYADSLYRTDPRYADDLYAAANRHEMAVVSAMAPLAQ</sequence>
<dbReference type="RefSeq" id="WP_078366517.1">
    <property type="nucleotide sequence ID" value="NZ_MTJN01000002.1"/>
</dbReference>
<comment type="caution">
    <text evidence="1">The sequence shown here is derived from an EMBL/GenBank/DDBJ whole genome shotgun (WGS) entry which is preliminary data.</text>
</comment>
<gene>
    <name evidence="1" type="ORF">RF819_19735</name>
</gene>
<dbReference type="AlphaFoldDB" id="A0A1T1AX11"/>
<reference evidence="1 2" key="1">
    <citation type="submission" date="2017-01" db="EMBL/GenBank/DDBJ databases">
        <title>Genome sequencing of Rhodoferax fermentans JCM 7819.</title>
        <authorList>
            <person name="Kim Y.J."/>
            <person name="Farh M.E.-A."/>
            <person name="Yang D.-C."/>
        </authorList>
    </citation>
    <scope>NUCLEOTIDE SEQUENCE [LARGE SCALE GENOMIC DNA]</scope>
    <source>
        <strain evidence="1 2">JCM 7819</strain>
    </source>
</reference>
<proteinExistence type="predicted"/>
<dbReference type="Proteomes" id="UP000190750">
    <property type="component" value="Unassembled WGS sequence"/>
</dbReference>
<name>A0A1T1AX11_RHOFE</name>
<dbReference type="EMBL" id="MTJN01000002">
    <property type="protein sequence ID" value="OOV08630.1"/>
    <property type="molecule type" value="Genomic_DNA"/>
</dbReference>
<protein>
    <submittedName>
        <fullName evidence="1">Uncharacterized protein</fullName>
    </submittedName>
</protein>
<organism evidence="1 2">
    <name type="scientific">Rhodoferax fermentans</name>
    <dbReference type="NCBI Taxonomy" id="28066"/>
    <lineage>
        <taxon>Bacteria</taxon>
        <taxon>Pseudomonadati</taxon>
        <taxon>Pseudomonadota</taxon>
        <taxon>Betaproteobacteria</taxon>
        <taxon>Burkholderiales</taxon>
        <taxon>Comamonadaceae</taxon>
        <taxon>Rhodoferax</taxon>
    </lineage>
</organism>
<accession>A0A1T1AX11</accession>
<evidence type="ECO:0000313" key="1">
    <source>
        <dbReference type="EMBL" id="OOV08630.1"/>
    </source>
</evidence>
<keyword evidence="2" id="KW-1185">Reference proteome</keyword>